<gene>
    <name evidence="1" type="ORF">HHX25_18855</name>
</gene>
<evidence type="ECO:0000313" key="2">
    <source>
        <dbReference type="Proteomes" id="UP000746690"/>
    </source>
</evidence>
<accession>A0ABX1S484</accession>
<dbReference type="Proteomes" id="UP000746690">
    <property type="component" value="Unassembled WGS sequence"/>
</dbReference>
<proteinExistence type="predicted"/>
<reference evidence="1 2" key="1">
    <citation type="submission" date="2020-04" db="EMBL/GenBank/DDBJ databases">
        <title>A Flavivirga sp. nov.</title>
        <authorList>
            <person name="Sun X."/>
        </authorList>
    </citation>
    <scope>NUCLEOTIDE SEQUENCE [LARGE SCALE GENOMIC DNA]</scope>
    <source>
        <strain evidence="1 2">Y03</strain>
    </source>
</reference>
<comment type="caution">
    <text evidence="1">The sequence shown here is derived from an EMBL/GenBank/DDBJ whole genome shotgun (WGS) entry which is preliminary data.</text>
</comment>
<name>A0ABX1S484_9FLAO</name>
<organism evidence="1 2">
    <name type="scientific">Flavivirga algicola</name>
    <dbReference type="NCBI Taxonomy" id="2729136"/>
    <lineage>
        <taxon>Bacteria</taxon>
        <taxon>Pseudomonadati</taxon>
        <taxon>Bacteroidota</taxon>
        <taxon>Flavobacteriia</taxon>
        <taxon>Flavobacteriales</taxon>
        <taxon>Flavobacteriaceae</taxon>
        <taxon>Flavivirga</taxon>
    </lineage>
</organism>
<protein>
    <submittedName>
        <fullName evidence="1">Uncharacterized protein</fullName>
    </submittedName>
</protein>
<evidence type="ECO:0000313" key="1">
    <source>
        <dbReference type="EMBL" id="NMH89574.1"/>
    </source>
</evidence>
<dbReference type="RefSeq" id="WP_169676672.1">
    <property type="nucleotide sequence ID" value="NZ_JABBHF010000013.1"/>
</dbReference>
<dbReference type="EMBL" id="JABBHF010000013">
    <property type="protein sequence ID" value="NMH89574.1"/>
    <property type="molecule type" value="Genomic_DNA"/>
</dbReference>
<keyword evidence="2" id="KW-1185">Reference proteome</keyword>
<sequence length="702" mass="78252">MKLKELKLDDRSGFKINLLSNLNYYGNLDIKAFGKPVKKIVSSVTYEEVKCVSYHPKTKELRCTVHIKNQSGYLGDHCQSGSYEYVRFYVDYENNGNWEDVGVTSFKIHDIEDHKGLCYGLKLKIKPKIVKKCSSDPVLPNVRAILSWNIAPPANTPNYVPVWGNVKEARIQIAPRPQLQIPPFFENPVGLGDIIIPEIIIPPVLSNINPLVNLDKLKKIYKKEVDDARLVSMALKNVDTDFSLSDIIKSKNKFELAEIDFSNILDILTHPQFNTSYEELKCIGLNRKFNELHADIHIKKASGYSGDLCSNGSKEYVAFYMDFGSGWQFMGTSSVTVFDINQIPNDGLWYNAFLPINLTPHQKKYCQEGKVKIKGILSWNTPPTPNNPNYVATWGDWEICTAEIKPLPQGFPGFVNQPWIESVGGVDNDIINQITGLAKGPSGMANSIVADYSPFDGNVYVTGKILNQNPVSKYKMMIKEPGGTFLPFNKNFNVVVTTFNTFLGTESDANVLQSPTGDFYDYLPKPTGIIQKHVNDDILALFKPTERGIHELYVESDTGQQSDIVKFMVDRDVPTVAIDITTGSGNCGKFTVGQIIEGTFEVKNDRHLDYVRLSLAPFNPAGTIQTTSIASSDTTVSSGSLTISIDDQDSHLDYITGTWRIDTASLPACGYTIHIRAEDRTVVNSSYVGKHSPNVSRGFCLE</sequence>